<sequence length="89" mass="9689">MRSGPSRASRPGVLSLTCLNLMCQSALVQIKVGDWRLEARRNTTSTTITTNTATTTTTTITITITITITTTITHHRCPNDINGIICCPR</sequence>
<evidence type="ECO:0008006" key="4">
    <source>
        <dbReference type="Google" id="ProtNLM"/>
    </source>
</evidence>
<reference evidence="2 3" key="1">
    <citation type="submission" date="2019-05" db="EMBL/GenBank/DDBJ databases">
        <title>Another draft genome of Portunus trituberculatus and its Hox gene families provides insights of decapod evolution.</title>
        <authorList>
            <person name="Jeong J.-H."/>
            <person name="Song I."/>
            <person name="Kim S."/>
            <person name="Choi T."/>
            <person name="Kim D."/>
            <person name="Ryu S."/>
            <person name="Kim W."/>
        </authorList>
    </citation>
    <scope>NUCLEOTIDE SEQUENCE [LARGE SCALE GENOMIC DNA]</scope>
    <source>
        <tissue evidence="2">Muscle</tissue>
    </source>
</reference>
<dbReference type="AlphaFoldDB" id="A0A5B7FZS0"/>
<comment type="caution">
    <text evidence="2">The sequence shown here is derived from an EMBL/GenBank/DDBJ whole genome shotgun (WGS) entry which is preliminary data.</text>
</comment>
<dbReference type="Proteomes" id="UP000324222">
    <property type="component" value="Unassembled WGS sequence"/>
</dbReference>
<organism evidence="2 3">
    <name type="scientific">Portunus trituberculatus</name>
    <name type="common">Swimming crab</name>
    <name type="synonym">Neptunus trituberculatus</name>
    <dbReference type="NCBI Taxonomy" id="210409"/>
    <lineage>
        <taxon>Eukaryota</taxon>
        <taxon>Metazoa</taxon>
        <taxon>Ecdysozoa</taxon>
        <taxon>Arthropoda</taxon>
        <taxon>Crustacea</taxon>
        <taxon>Multicrustacea</taxon>
        <taxon>Malacostraca</taxon>
        <taxon>Eumalacostraca</taxon>
        <taxon>Eucarida</taxon>
        <taxon>Decapoda</taxon>
        <taxon>Pleocyemata</taxon>
        <taxon>Brachyura</taxon>
        <taxon>Eubrachyura</taxon>
        <taxon>Portunoidea</taxon>
        <taxon>Portunidae</taxon>
        <taxon>Portuninae</taxon>
        <taxon>Portunus</taxon>
    </lineage>
</organism>
<keyword evidence="1" id="KW-0732">Signal</keyword>
<dbReference type="EMBL" id="VSRR010009750">
    <property type="protein sequence ID" value="MPC50805.1"/>
    <property type="molecule type" value="Genomic_DNA"/>
</dbReference>
<feature type="chain" id="PRO_5022884282" description="Secreted protein" evidence="1">
    <location>
        <begin position="29"/>
        <end position="89"/>
    </location>
</feature>
<protein>
    <recommendedName>
        <fullName evidence="4">Secreted protein</fullName>
    </recommendedName>
</protein>
<proteinExistence type="predicted"/>
<evidence type="ECO:0000313" key="2">
    <source>
        <dbReference type="EMBL" id="MPC50805.1"/>
    </source>
</evidence>
<gene>
    <name evidence="2" type="ORF">E2C01_044639</name>
</gene>
<keyword evidence="3" id="KW-1185">Reference proteome</keyword>
<accession>A0A5B7FZS0</accession>
<name>A0A5B7FZS0_PORTR</name>
<evidence type="ECO:0000313" key="3">
    <source>
        <dbReference type="Proteomes" id="UP000324222"/>
    </source>
</evidence>
<evidence type="ECO:0000256" key="1">
    <source>
        <dbReference type="SAM" id="SignalP"/>
    </source>
</evidence>
<feature type="signal peptide" evidence="1">
    <location>
        <begin position="1"/>
        <end position="28"/>
    </location>
</feature>